<dbReference type="InterPro" id="IPR036909">
    <property type="entry name" value="Cyt_c-like_dom_sf"/>
</dbReference>
<protein>
    <submittedName>
        <fullName evidence="2">Glucose dehydrogenase, PQQ-dependent</fullName>
    </submittedName>
</protein>
<reference evidence="3" key="2">
    <citation type="submission" date="2019-02" db="EMBL/GenBank/DDBJ databases">
        <title>Granulicella sibirica sp. nov., a psychrotolerant acidobacterium isolated from an organic soil layer in forested tundra, West Siberia.</title>
        <authorList>
            <person name="Oshkin I.Y."/>
            <person name="Kulichevskaya I.S."/>
            <person name="Rijpstra W.I.C."/>
            <person name="Sinninghe Damste J.S."/>
            <person name="Rakitin A.L."/>
            <person name="Ravin N.V."/>
            <person name="Dedysh S.N."/>
        </authorList>
    </citation>
    <scope>NUCLEOTIDE SEQUENCE [LARGE SCALE GENOMIC DNA]</scope>
    <source>
        <strain evidence="3">AF10</strain>
    </source>
</reference>
<dbReference type="SUPFAM" id="SSF46626">
    <property type="entry name" value="Cytochrome c"/>
    <property type="match status" value="1"/>
</dbReference>
<dbReference type="Gene3D" id="1.10.760.10">
    <property type="entry name" value="Cytochrome c-like domain"/>
    <property type="match status" value="1"/>
</dbReference>
<dbReference type="RefSeq" id="WP_128914402.1">
    <property type="nucleotide sequence ID" value="NZ_RDSM01000003.1"/>
</dbReference>
<dbReference type="GO" id="GO:0009055">
    <property type="term" value="F:electron transfer activity"/>
    <property type="evidence" value="ECO:0007669"/>
    <property type="project" value="InterPro"/>
</dbReference>
<dbReference type="Proteomes" id="UP000289437">
    <property type="component" value="Unassembled WGS sequence"/>
</dbReference>
<evidence type="ECO:0000256" key="1">
    <source>
        <dbReference type="SAM" id="MobiDB-lite"/>
    </source>
</evidence>
<dbReference type="EMBL" id="RDSM01000003">
    <property type="protein sequence ID" value="RXH54645.1"/>
    <property type="molecule type" value="Genomic_DNA"/>
</dbReference>
<dbReference type="GO" id="GO:0020037">
    <property type="term" value="F:heme binding"/>
    <property type="evidence" value="ECO:0007669"/>
    <property type="project" value="InterPro"/>
</dbReference>
<reference evidence="2 3" key="1">
    <citation type="submission" date="2018-11" db="EMBL/GenBank/DDBJ databases">
        <authorList>
            <person name="Mardanov A.V."/>
            <person name="Ravin N.V."/>
            <person name="Dedysh S.N."/>
        </authorList>
    </citation>
    <scope>NUCLEOTIDE SEQUENCE [LARGE SCALE GENOMIC DNA]</scope>
    <source>
        <strain evidence="2 3">AF10</strain>
    </source>
</reference>
<evidence type="ECO:0000313" key="3">
    <source>
        <dbReference type="Proteomes" id="UP000289437"/>
    </source>
</evidence>
<gene>
    <name evidence="2" type="ORF">GRAN_3749</name>
</gene>
<sequence length="133" mass="14254">MAFQANTKTKRAIQGILMAATMMALEVSIAPRLLDLTHVHAQAAADDLPEAPNKALVVKKCTQCHSVAVWASQRRTQKSWDETIAKMQDKGLVVTDDEYDKILTYLSTNLAPPPTPSAPPAAASVKTNAVGGE</sequence>
<name>A0A4Q0SUE2_9BACT</name>
<dbReference type="AlphaFoldDB" id="A0A4Q0SUE2"/>
<evidence type="ECO:0000313" key="2">
    <source>
        <dbReference type="EMBL" id="RXH54645.1"/>
    </source>
</evidence>
<comment type="caution">
    <text evidence="2">The sequence shown here is derived from an EMBL/GenBank/DDBJ whole genome shotgun (WGS) entry which is preliminary data.</text>
</comment>
<dbReference type="OrthoDB" id="115232at2"/>
<organism evidence="2 3">
    <name type="scientific">Granulicella sibirica</name>
    <dbReference type="NCBI Taxonomy" id="2479048"/>
    <lineage>
        <taxon>Bacteria</taxon>
        <taxon>Pseudomonadati</taxon>
        <taxon>Acidobacteriota</taxon>
        <taxon>Terriglobia</taxon>
        <taxon>Terriglobales</taxon>
        <taxon>Acidobacteriaceae</taxon>
        <taxon>Granulicella</taxon>
    </lineage>
</organism>
<proteinExistence type="predicted"/>
<accession>A0A4Q0SUE2</accession>
<feature type="region of interest" description="Disordered" evidence="1">
    <location>
        <begin position="110"/>
        <end position="133"/>
    </location>
</feature>
<keyword evidence="3" id="KW-1185">Reference proteome</keyword>